<dbReference type="Proteomes" id="UP000515512">
    <property type="component" value="Chromosome"/>
</dbReference>
<feature type="chain" id="PRO_5039314181" evidence="1">
    <location>
        <begin position="19"/>
        <end position="166"/>
    </location>
</feature>
<evidence type="ECO:0000256" key="1">
    <source>
        <dbReference type="SAM" id="SignalP"/>
    </source>
</evidence>
<gene>
    <name evidence="2" type="ORF">H0264_28665</name>
</gene>
<dbReference type="RefSeq" id="WP_181580436.1">
    <property type="nucleotide sequence ID" value="NZ_CP059399.1"/>
</dbReference>
<evidence type="ECO:0000313" key="3">
    <source>
        <dbReference type="Proteomes" id="UP000515512"/>
    </source>
</evidence>
<dbReference type="AlphaFoldDB" id="A0A7D6V937"/>
<organism evidence="2 3">
    <name type="scientific">Nocardia huaxiensis</name>
    <dbReference type="NCBI Taxonomy" id="2755382"/>
    <lineage>
        <taxon>Bacteria</taxon>
        <taxon>Bacillati</taxon>
        <taxon>Actinomycetota</taxon>
        <taxon>Actinomycetes</taxon>
        <taxon>Mycobacteriales</taxon>
        <taxon>Nocardiaceae</taxon>
        <taxon>Nocardia</taxon>
    </lineage>
</organism>
<keyword evidence="3" id="KW-1185">Reference proteome</keyword>
<keyword evidence="1" id="KW-0732">Signal</keyword>
<feature type="signal peptide" evidence="1">
    <location>
        <begin position="1"/>
        <end position="18"/>
    </location>
</feature>
<dbReference type="Pfam" id="PF11209">
    <property type="entry name" value="LmeA"/>
    <property type="match status" value="1"/>
</dbReference>
<sequence length="166" mass="17539">MRTLLVVLVVLVGLGAAADFGAGAYADNAAAEAMRNTANLGSDPEVEIRGFPFLTQVAGGKYDNIEVRAKGVGTEEFGFVDVEANLYGASIPFSDISKRELHRVEVDRLVTTVRFDASRPLVLLDVAGLLPFGVVPTGLDFQNGQVVVTGTGSNVTVDIDALKSQR</sequence>
<evidence type="ECO:0000313" key="2">
    <source>
        <dbReference type="EMBL" id="QLY29231.1"/>
    </source>
</evidence>
<dbReference type="InterPro" id="IPR021373">
    <property type="entry name" value="DUF2993"/>
</dbReference>
<name>A0A7D6V937_9NOCA</name>
<dbReference type="KEGG" id="nhu:H0264_28665"/>
<dbReference type="EMBL" id="CP059399">
    <property type="protein sequence ID" value="QLY29231.1"/>
    <property type="molecule type" value="Genomic_DNA"/>
</dbReference>
<accession>A0A7D6V937</accession>
<reference evidence="2 3" key="1">
    <citation type="submission" date="2020-07" db="EMBL/GenBank/DDBJ databases">
        <authorList>
            <person name="Zhuang K."/>
            <person name="Ran Y."/>
        </authorList>
    </citation>
    <scope>NUCLEOTIDE SEQUENCE [LARGE SCALE GENOMIC DNA]</scope>
    <source>
        <strain evidence="2 3">WCH-YHL-001</strain>
    </source>
</reference>
<protein>
    <submittedName>
        <fullName evidence="2">DUF2993 domain-containing protein</fullName>
    </submittedName>
</protein>
<proteinExistence type="predicted"/>